<keyword evidence="6" id="KW-0479">Metal-binding</keyword>
<proteinExistence type="inferred from homology"/>
<keyword evidence="5" id="KW-0808">Transferase</keyword>
<dbReference type="PANTHER" id="PTHR14217:SF24">
    <property type="entry name" value="INOSITOL-TETRAKISPHOSPHATE 1-KINASE 1"/>
    <property type="match status" value="1"/>
</dbReference>
<dbReference type="AlphaFoldDB" id="A0A2K1IRQ2"/>
<dbReference type="InterPro" id="IPR008656">
    <property type="entry name" value="Inositol_tetrakis-P_1-kinase"/>
</dbReference>
<evidence type="ECO:0000256" key="8">
    <source>
        <dbReference type="ARBA" id="ARBA00022777"/>
    </source>
</evidence>
<keyword evidence="7" id="KW-0547">Nucleotide-binding</keyword>
<dbReference type="Gramene" id="Pp3c21_11990V3.1">
    <property type="protein sequence ID" value="Pp3c21_11990V3.1"/>
    <property type="gene ID" value="Pp3c21_11990"/>
</dbReference>
<evidence type="ECO:0000256" key="5">
    <source>
        <dbReference type="ARBA" id="ARBA00022679"/>
    </source>
</evidence>
<reference evidence="12 14" key="1">
    <citation type="journal article" date="2008" name="Science">
        <title>The Physcomitrella genome reveals evolutionary insights into the conquest of land by plants.</title>
        <authorList>
            <person name="Rensing S."/>
            <person name="Lang D."/>
            <person name="Zimmer A."/>
            <person name="Terry A."/>
            <person name="Salamov A."/>
            <person name="Shapiro H."/>
            <person name="Nishiyama T."/>
            <person name="Perroud P.-F."/>
            <person name="Lindquist E."/>
            <person name="Kamisugi Y."/>
            <person name="Tanahashi T."/>
            <person name="Sakakibara K."/>
            <person name="Fujita T."/>
            <person name="Oishi K."/>
            <person name="Shin-I T."/>
            <person name="Kuroki Y."/>
            <person name="Toyoda A."/>
            <person name="Suzuki Y."/>
            <person name="Hashimoto A."/>
            <person name="Yamaguchi K."/>
            <person name="Sugano A."/>
            <person name="Kohara Y."/>
            <person name="Fujiyama A."/>
            <person name="Anterola A."/>
            <person name="Aoki S."/>
            <person name="Ashton N."/>
            <person name="Barbazuk W.B."/>
            <person name="Barker E."/>
            <person name="Bennetzen J."/>
            <person name="Bezanilla M."/>
            <person name="Blankenship R."/>
            <person name="Cho S.H."/>
            <person name="Dutcher S."/>
            <person name="Estelle M."/>
            <person name="Fawcett J.A."/>
            <person name="Gundlach H."/>
            <person name="Hanada K."/>
            <person name="Heyl A."/>
            <person name="Hicks K.A."/>
            <person name="Hugh J."/>
            <person name="Lohr M."/>
            <person name="Mayer K."/>
            <person name="Melkozernov A."/>
            <person name="Murata T."/>
            <person name="Nelson D."/>
            <person name="Pils B."/>
            <person name="Prigge M."/>
            <person name="Reiss B."/>
            <person name="Renner T."/>
            <person name="Rombauts S."/>
            <person name="Rushton P."/>
            <person name="Sanderfoot A."/>
            <person name="Schween G."/>
            <person name="Shiu S.-H."/>
            <person name="Stueber K."/>
            <person name="Theodoulou F.L."/>
            <person name="Tu H."/>
            <person name="Van de Peer Y."/>
            <person name="Verrier P.J."/>
            <person name="Waters E."/>
            <person name="Wood A."/>
            <person name="Yang L."/>
            <person name="Cove D."/>
            <person name="Cuming A."/>
            <person name="Hasebe M."/>
            <person name="Lucas S."/>
            <person name="Mishler D.B."/>
            <person name="Reski R."/>
            <person name="Grigoriev I."/>
            <person name="Quatrano R.S."/>
            <person name="Boore J.L."/>
        </authorList>
    </citation>
    <scope>NUCLEOTIDE SEQUENCE [LARGE SCALE GENOMIC DNA]</scope>
    <source>
        <strain evidence="13 14">cv. Gransden 2004</strain>
    </source>
</reference>
<dbReference type="Proteomes" id="UP000006727">
    <property type="component" value="Chromosome 21"/>
</dbReference>
<feature type="domain" description="Inositol 1,3,4-trisphosphate 5/6-kinase ATP-grasp" evidence="11">
    <location>
        <begin position="2"/>
        <end position="73"/>
    </location>
</feature>
<protein>
    <recommendedName>
        <fullName evidence="4">inositol-1,3,4-trisphosphate 5/6-kinase</fullName>
        <ecNumber evidence="4">2.7.1.159</ecNumber>
    </recommendedName>
</protein>
<dbReference type="EMBL" id="ABEU02000021">
    <property type="protein sequence ID" value="PNR31952.1"/>
    <property type="molecule type" value="Genomic_DNA"/>
</dbReference>
<evidence type="ECO:0000256" key="2">
    <source>
        <dbReference type="ARBA" id="ARBA00009601"/>
    </source>
</evidence>
<dbReference type="GO" id="GO:0000287">
    <property type="term" value="F:magnesium ion binding"/>
    <property type="evidence" value="ECO:0007669"/>
    <property type="project" value="InterPro"/>
</dbReference>
<evidence type="ECO:0000256" key="9">
    <source>
        <dbReference type="ARBA" id="ARBA00022840"/>
    </source>
</evidence>
<dbReference type="GO" id="GO:0052726">
    <property type="term" value="F:inositol-1,3,4-trisphosphate 5-kinase activity"/>
    <property type="evidence" value="ECO:0007669"/>
    <property type="project" value="InterPro"/>
</dbReference>
<evidence type="ECO:0000256" key="6">
    <source>
        <dbReference type="ARBA" id="ARBA00022723"/>
    </source>
</evidence>
<evidence type="ECO:0000256" key="7">
    <source>
        <dbReference type="ARBA" id="ARBA00022741"/>
    </source>
</evidence>
<dbReference type="GO" id="GO:0005524">
    <property type="term" value="F:ATP binding"/>
    <property type="evidence" value="ECO:0007669"/>
    <property type="project" value="UniProtKB-KW"/>
</dbReference>
<name>A0A2K1IRQ2_PHYPA</name>
<evidence type="ECO:0000259" key="11">
    <source>
        <dbReference type="Pfam" id="PF05770"/>
    </source>
</evidence>
<dbReference type="Gene3D" id="3.30.470.20">
    <property type="entry name" value="ATP-grasp fold, B domain"/>
    <property type="match status" value="1"/>
</dbReference>
<evidence type="ECO:0000313" key="12">
    <source>
        <dbReference type="EMBL" id="PNR31952.1"/>
    </source>
</evidence>
<accession>A0A2K1IRQ2</accession>
<comment type="similarity">
    <text evidence="2">Belongs to the ITPK1 family.</text>
</comment>
<evidence type="ECO:0000256" key="1">
    <source>
        <dbReference type="ARBA" id="ARBA00001946"/>
    </source>
</evidence>
<reference evidence="12 14" key="2">
    <citation type="journal article" date="2018" name="Plant J.">
        <title>The Physcomitrella patens chromosome-scale assembly reveals moss genome structure and evolution.</title>
        <authorList>
            <person name="Lang D."/>
            <person name="Ullrich K.K."/>
            <person name="Murat F."/>
            <person name="Fuchs J."/>
            <person name="Jenkins J."/>
            <person name="Haas F.B."/>
            <person name="Piednoel M."/>
            <person name="Gundlach H."/>
            <person name="Van Bel M."/>
            <person name="Meyberg R."/>
            <person name="Vives C."/>
            <person name="Morata J."/>
            <person name="Symeonidi A."/>
            <person name="Hiss M."/>
            <person name="Muchero W."/>
            <person name="Kamisugi Y."/>
            <person name="Saleh O."/>
            <person name="Blanc G."/>
            <person name="Decker E.L."/>
            <person name="van Gessel N."/>
            <person name="Grimwood J."/>
            <person name="Hayes R.D."/>
            <person name="Graham S.W."/>
            <person name="Gunter L.E."/>
            <person name="McDaniel S.F."/>
            <person name="Hoernstein S.N.W."/>
            <person name="Larsson A."/>
            <person name="Li F.W."/>
            <person name="Perroud P.F."/>
            <person name="Phillips J."/>
            <person name="Ranjan P."/>
            <person name="Rokshar D.S."/>
            <person name="Rothfels C.J."/>
            <person name="Schneider L."/>
            <person name="Shu S."/>
            <person name="Stevenson D.W."/>
            <person name="Thummler F."/>
            <person name="Tillich M."/>
            <person name="Villarreal Aguilar J.C."/>
            <person name="Widiez T."/>
            <person name="Wong G.K."/>
            <person name="Wymore A."/>
            <person name="Zhang Y."/>
            <person name="Zimmer A.D."/>
            <person name="Quatrano R.S."/>
            <person name="Mayer K.F.X."/>
            <person name="Goodstein D."/>
            <person name="Casacuberta J.M."/>
            <person name="Vandepoele K."/>
            <person name="Reski R."/>
            <person name="Cuming A.C."/>
            <person name="Tuskan G.A."/>
            <person name="Maumus F."/>
            <person name="Salse J."/>
            <person name="Schmutz J."/>
            <person name="Rensing S.A."/>
        </authorList>
    </citation>
    <scope>NUCLEOTIDE SEQUENCE [LARGE SCALE GENOMIC DNA]</scope>
    <source>
        <strain evidence="13 14">cv. Gransden 2004</strain>
    </source>
</reference>
<keyword evidence="10" id="KW-0460">Magnesium</keyword>
<dbReference type="PANTHER" id="PTHR14217">
    <property type="entry name" value="INOSITOL-TETRAKISPHOSPHATE 1-KINASE"/>
    <property type="match status" value="1"/>
</dbReference>
<keyword evidence="9" id="KW-0067">ATP-binding</keyword>
<evidence type="ECO:0000313" key="14">
    <source>
        <dbReference type="Proteomes" id="UP000006727"/>
    </source>
</evidence>
<evidence type="ECO:0000313" key="13">
    <source>
        <dbReference type="EnsemblPlants" id="Pp3c21_11990V3.1"/>
    </source>
</evidence>
<reference evidence="13" key="3">
    <citation type="submission" date="2020-12" db="UniProtKB">
        <authorList>
            <consortium name="EnsemblPlants"/>
        </authorList>
    </citation>
    <scope>IDENTIFICATION</scope>
</reference>
<dbReference type="Pfam" id="PF05770">
    <property type="entry name" value="Ins134_P3_kin"/>
    <property type="match status" value="1"/>
</dbReference>
<dbReference type="GO" id="GO:0047325">
    <property type="term" value="F:inositol-3,4,5,6-tetrakisphosphate 1-kinase activity"/>
    <property type="evidence" value="ECO:0007669"/>
    <property type="project" value="InterPro"/>
</dbReference>
<keyword evidence="14" id="KW-1185">Reference proteome</keyword>
<dbReference type="EC" id="2.7.1.159" evidence="4"/>
<keyword evidence="8" id="KW-0418">Kinase</keyword>
<gene>
    <name evidence="12" type="ORF">PHYPA_026075</name>
</gene>
<evidence type="ECO:0000256" key="3">
    <source>
        <dbReference type="ARBA" id="ARBA00011245"/>
    </source>
</evidence>
<comment type="cofactor">
    <cofactor evidence="1">
        <name>Mg(2+)</name>
        <dbReference type="ChEBI" id="CHEBI:18420"/>
    </cofactor>
</comment>
<comment type="subunit">
    <text evidence="3">Monomer.</text>
</comment>
<dbReference type="GO" id="GO:0052725">
    <property type="term" value="F:inositol-1,3,4-trisphosphate 6-kinase activity"/>
    <property type="evidence" value="ECO:0007669"/>
    <property type="project" value="InterPro"/>
</dbReference>
<evidence type="ECO:0000256" key="10">
    <source>
        <dbReference type="ARBA" id="ARBA00022842"/>
    </source>
</evidence>
<dbReference type="PaxDb" id="3218-PP1S369_2V6.1"/>
<dbReference type="GO" id="GO:0032957">
    <property type="term" value="P:inositol trisphosphate metabolic process"/>
    <property type="evidence" value="ECO:0007669"/>
    <property type="project" value="InterPro"/>
</dbReference>
<dbReference type="InParanoid" id="A0A2K1IRQ2"/>
<evidence type="ECO:0000256" key="4">
    <source>
        <dbReference type="ARBA" id="ARBA00012017"/>
    </source>
</evidence>
<organism evidence="12">
    <name type="scientific">Physcomitrium patens</name>
    <name type="common">Spreading-leaved earth moss</name>
    <name type="synonym">Physcomitrella patens</name>
    <dbReference type="NCBI Taxonomy" id="3218"/>
    <lineage>
        <taxon>Eukaryota</taxon>
        <taxon>Viridiplantae</taxon>
        <taxon>Streptophyta</taxon>
        <taxon>Embryophyta</taxon>
        <taxon>Bryophyta</taxon>
        <taxon>Bryophytina</taxon>
        <taxon>Bryopsida</taxon>
        <taxon>Funariidae</taxon>
        <taxon>Funariales</taxon>
        <taxon>Funariaceae</taxon>
        <taxon>Physcomitrium</taxon>
    </lineage>
</organism>
<dbReference type="EnsemblPlants" id="Pp3c21_11990V3.1">
    <property type="protein sequence ID" value="Pp3c21_11990V3.1"/>
    <property type="gene ID" value="Pp3c21_11990"/>
</dbReference>
<dbReference type="InterPro" id="IPR040464">
    <property type="entry name" value="InsP(3)kin_ATP-grasp"/>
</dbReference>
<sequence>MVANGSAKSHAMFVLNMWSLNKLKSLMVLQEFVNYNTMIFKIYIVGKYVKYMKQKSLFDIHKEQDFKASNHFHFIDINYFSRYSKMPSYKTVSTNFY</sequence>